<reference evidence="7" key="1">
    <citation type="submission" date="2018-08" db="EMBL/GenBank/DDBJ databases">
        <authorList>
            <person name="Rossello M."/>
        </authorList>
    </citation>
    <scope>NUCLEOTIDE SEQUENCE [LARGE SCALE GENOMIC DNA]</scope>
    <source>
        <strain evidence="7">cv. Chinese Spring</strain>
    </source>
</reference>
<dbReference type="Gramene" id="TraesRN4A0101176700.1">
    <property type="protein sequence ID" value="TraesRN4A0101176700.1"/>
    <property type="gene ID" value="TraesRN4A0101176700"/>
</dbReference>
<dbReference type="CDD" id="cd18808">
    <property type="entry name" value="SF1_C_Upf1"/>
    <property type="match status" value="1"/>
</dbReference>
<evidence type="ECO:0000313" key="7">
    <source>
        <dbReference type="EnsemblPlants" id="TraesCS4A02G452500.1"/>
    </source>
</evidence>
<dbReference type="InterPro" id="IPR041677">
    <property type="entry name" value="DNA2/NAM7_AAA_11"/>
</dbReference>
<dbReference type="InterPro" id="IPR045055">
    <property type="entry name" value="DNA2/NAM7-like"/>
</dbReference>
<keyword evidence="3" id="KW-0347">Helicase</keyword>
<dbReference type="GO" id="GO:0005524">
    <property type="term" value="F:ATP binding"/>
    <property type="evidence" value="ECO:0007669"/>
    <property type="project" value="UniProtKB-KW"/>
</dbReference>
<organism evidence="7">
    <name type="scientific">Triticum aestivum</name>
    <name type="common">Wheat</name>
    <dbReference type="NCBI Taxonomy" id="4565"/>
    <lineage>
        <taxon>Eukaryota</taxon>
        <taxon>Viridiplantae</taxon>
        <taxon>Streptophyta</taxon>
        <taxon>Embryophyta</taxon>
        <taxon>Tracheophyta</taxon>
        <taxon>Spermatophyta</taxon>
        <taxon>Magnoliopsida</taxon>
        <taxon>Liliopsida</taxon>
        <taxon>Poales</taxon>
        <taxon>Poaceae</taxon>
        <taxon>BOP clade</taxon>
        <taxon>Pooideae</taxon>
        <taxon>Triticodae</taxon>
        <taxon>Triticeae</taxon>
        <taxon>Triticinae</taxon>
        <taxon>Triticum</taxon>
    </lineage>
</organism>
<reference evidence="7" key="2">
    <citation type="submission" date="2018-10" db="UniProtKB">
        <authorList>
            <consortium name="EnsemblPlants"/>
        </authorList>
    </citation>
    <scope>IDENTIFICATION</scope>
</reference>
<keyword evidence="8" id="KW-1185">Reference proteome</keyword>
<evidence type="ECO:0000256" key="1">
    <source>
        <dbReference type="ARBA" id="ARBA00022741"/>
    </source>
</evidence>
<dbReference type="FunFam" id="3.40.50.300:FF:000326">
    <property type="entry name" value="P-loop containing nucleoside triphosphate hydrolase"/>
    <property type="match status" value="1"/>
</dbReference>
<sequence>MRKLFFKKPVGWPEFLEARAVCIDKLKQLPDHFHVPTSYDKFEEYILNNAKIILCTACTSSHLSRTVELGEFKPIDLLIVDEAEQLREREIPIPLHTGVHRTVLIGDDCKLPALIKSKVSVDADFGRSLFERLISLGHPRHLLDVQFRMHPEISKFPLSRFYLGKVTDGPNVLQRDYERKLLAGPMYGPYSFIDIKGGTESSGEHDMSLSDAAEAAAVTRIVERLFNESVCSGQKLAVGVVSPYNAQGHAIQERLGRLECGAHGDGEGFSVKVRTVEGFQGAEEDVIVFSAVHSNGNGSVGLLADWRRTNVALTRAKHCLWILGDAATLSSSKTIWQEIVADAKERGCFYDCNEDKDLAAAIRDAVVDRSDELIGQSAQR</sequence>
<evidence type="ECO:0000259" key="6">
    <source>
        <dbReference type="Pfam" id="PF13087"/>
    </source>
</evidence>
<feature type="domain" description="DNA2/NAM7 helicase helicase" evidence="5">
    <location>
        <begin position="40"/>
        <end position="118"/>
    </location>
</feature>
<accession>A0A3B6I6H4</accession>
<dbReference type="GO" id="GO:0004386">
    <property type="term" value="F:helicase activity"/>
    <property type="evidence" value="ECO:0007669"/>
    <property type="project" value="UniProtKB-KW"/>
</dbReference>
<evidence type="ECO:0008006" key="9">
    <source>
        <dbReference type="Google" id="ProtNLM"/>
    </source>
</evidence>
<evidence type="ECO:0000259" key="5">
    <source>
        <dbReference type="Pfam" id="PF13086"/>
    </source>
</evidence>
<dbReference type="Pfam" id="PF13087">
    <property type="entry name" value="AAA_12"/>
    <property type="match status" value="1"/>
</dbReference>
<dbReference type="GO" id="GO:0003723">
    <property type="term" value="F:RNA binding"/>
    <property type="evidence" value="ECO:0000318"/>
    <property type="project" value="GO_Central"/>
</dbReference>
<dbReference type="EnsemblPlants" id="TraesCS4A02G452500.1">
    <property type="protein sequence ID" value="TraesCS4A02G452500.1"/>
    <property type="gene ID" value="TraesCS4A02G452500"/>
</dbReference>
<dbReference type="Pfam" id="PF13086">
    <property type="entry name" value="AAA_11"/>
    <property type="match status" value="1"/>
</dbReference>
<dbReference type="Gramene" id="TraesCLE_scaffold_112083_01G000100.1">
    <property type="protein sequence ID" value="TraesCLE_scaffold_112083_01G000100.1"/>
    <property type="gene ID" value="TraesCLE_scaffold_112083_01G000100"/>
</dbReference>
<dbReference type="PANTHER" id="PTHR10887:SF435">
    <property type="entry name" value="OS02G0684150 PROTEIN"/>
    <property type="match status" value="1"/>
</dbReference>
<dbReference type="SMR" id="A0A3B6I6H4"/>
<dbReference type="Gramene" id="TraesCS4A03G1133200.1">
    <property type="protein sequence ID" value="TraesCS4A03G1133200.1.CDS"/>
    <property type="gene ID" value="TraesCS4A03G1133200"/>
</dbReference>
<evidence type="ECO:0000256" key="4">
    <source>
        <dbReference type="ARBA" id="ARBA00022840"/>
    </source>
</evidence>
<dbReference type="PANTHER" id="PTHR10887">
    <property type="entry name" value="DNA2/NAM7 HELICASE FAMILY"/>
    <property type="match status" value="1"/>
</dbReference>
<dbReference type="OMA" id="AIFINCD"/>
<dbReference type="InterPro" id="IPR041679">
    <property type="entry name" value="DNA2/NAM7-like_C"/>
</dbReference>
<dbReference type="Gene3D" id="3.40.50.300">
    <property type="entry name" value="P-loop containing nucleotide triphosphate hydrolases"/>
    <property type="match status" value="2"/>
</dbReference>
<proteinExistence type="predicted"/>
<dbReference type="Proteomes" id="UP000019116">
    <property type="component" value="Chromosome 4A"/>
</dbReference>
<dbReference type="InterPro" id="IPR047187">
    <property type="entry name" value="SF1_C_Upf1"/>
</dbReference>
<evidence type="ECO:0000256" key="3">
    <source>
        <dbReference type="ARBA" id="ARBA00022806"/>
    </source>
</evidence>
<dbReference type="GeneID" id="123083413"/>
<dbReference type="GO" id="GO:0016787">
    <property type="term" value="F:hydrolase activity"/>
    <property type="evidence" value="ECO:0007669"/>
    <property type="project" value="UniProtKB-KW"/>
</dbReference>
<dbReference type="SUPFAM" id="SSF52540">
    <property type="entry name" value="P-loop containing nucleoside triphosphate hydrolases"/>
    <property type="match status" value="1"/>
</dbReference>
<dbReference type="OrthoDB" id="6513042at2759"/>
<dbReference type="STRING" id="4565.A0A3B6I6H4"/>
<dbReference type="GO" id="GO:0005694">
    <property type="term" value="C:chromosome"/>
    <property type="evidence" value="ECO:0007669"/>
    <property type="project" value="UniProtKB-ARBA"/>
</dbReference>
<dbReference type="Gramene" id="TraesCS4A02G452500.1">
    <property type="protein sequence ID" value="TraesCS4A02G452500.1"/>
    <property type="gene ID" value="TraesCS4A02G452500"/>
</dbReference>
<name>A0A3B6I6H4_WHEAT</name>
<evidence type="ECO:0000256" key="2">
    <source>
        <dbReference type="ARBA" id="ARBA00022801"/>
    </source>
</evidence>
<evidence type="ECO:0000313" key="8">
    <source>
        <dbReference type="Proteomes" id="UP000019116"/>
    </source>
</evidence>
<dbReference type="RefSeq" id="XP_044361397.1">
    <property type="nucleotide sequence ID" value="XM_044505462.1"/>
</dbReference>
<feature type="domain" description="DNA2/NAM7 helicase-like C-terminal" evidence="6">
    <location>
        <begin position="126"/>
        <end position="326"/>
    </location>
</feature>
<dbReference type="AlphaFoldDB" id="A0A3B6I6H4"/>
<keyword evidence="2" id="KW-0378">Hydrolase</keyword>
<gene>
    <name evidence="7" type="primary">LOC123083413</name>
</gene>
<dbReference type="InterPro" id="IPR027417">
    <property type="entry name" value="P-loop_NTPase"/>
</dbReference>
<keyword evidence="1" id="KW-0547">Nucleotide-binding</keyword>
<protein>
    <recommendedName>
        <fullName evidence="9">DNA2/NAM7 helicase-like C-terminal domain-containing protein</fullName>
    </recommendedName>
</protein>
<keyword evidence="4" id="KW-0067">ATP-binding</keyword>